<name>A0A0A7PT62_9SPHN</name>
<dbReference type="STRING" id="1515612.SKP52_21925"/>
<comment type="cofactor">
    <cofactor evidence="2">
        <name>Cu cation</name>
        <dbReference type="ChEBI" id="CHEBI:23378"/>
    </cofactor>
    <text evidence="2">Binds 1 copper ion per subunit.</text>
</comment>
<evidence type="ECO:0000313" key="5">
    <source>
        <dbReference type="Proteomes" id="UP000030907"/>
    </source>
</evidence>
<keyword evidence="2" id="KW-0479">Metal-binding</keyword>
<dbReference type="Proteomes" id="UP000030907">
    <property type="component" value="Chromosome"/>
</dbReference>
<dbReference type="GO" id="GO:0005507">
    <property type="term" value="F:copper ion binding"/>
    <property type="evidence" value="ECO:0007669"/>
    <property type="project" value="InterPro"/>
</dbReference>
<organism evidence="4 5">
    <name type="scientific">Sphingopyxis fribergensis</name>
    <dbReference type="NCBI Taxonomy" id="1515612"/>
    <lineage>
        <taxon>Bacteria</taxon>
        <taxon>Pseudomonadati</taxon>
        <taxon>Pseudomonadota</taxon>
        <taxon>Alphaproteobacteria</taxon>
        <taxon>Sphingomonadales</taxon>
        <taxon>Sphingomonadaceae</taxon>
        <taxon>Sphingopyxis</taxon>
    </lineage>
</organism>
<dbReference type="InterPro" id="IPR036423">
    <property type="entry name" value="SOD-like_Cu/Zn_dom_sf"/>
</dbReference>
<protein>
    <recommendedName>
        <fullName evidence="2">Superoxide dismutase [Cu-Zn]</fullName>
        <ecNumber evidence="2">1.15.1.1</ecNumber>
    </recommendedName>
</protein>
<dbReference type="CDD" id="cd00305">
    <property type="entry name" value="Cu-Zn_Superoxide_Dismutase"/>
    <property type="match status" value="1"/>
</dbReference>
<dbReference type="KEGG" id="sphk:SKP52_21925"/>
<comment type="similarity">
    <text evidence="1 2">Belongs to the Cu-Zn superoxide dismutase family.</text>
</comment>
<dbReference type="PROSITE" id="PS00332">
    <property type="entry name" value="SOD_CU_ZN_2"/>
    <property type="match status" value="1"/>
</dbReference>
<evidence type="ECO:0000259" key="3">
    <source>
        <dbReference type="Pfam" id="PF00080"/>
    </source>
</evidence>
<sequence length="190" mass="19629">MTIGSHQKHIMAQGAVVIAALALAGCAGMGKKATTTLPAPDAYAQLYDSKGADRGRADIYRDTTGLRIELVARGFATGTYGMHVHAVGQCTPPDFASAGPHWNPTSVQHGRDNPMGAHHGDLPNLTIVPDEIGRATLRMVGSRFEGDGGLLDADGAAFVIHAGPDDYKTDPSGNSGGRVACGVIVKEGAK</sequence>
<dbReference type="PANTHER" id="PTHR10003">
    <property type="entry name" value="SUPEROXIDE DISMUTASE CU-ZN -RELATED"/>
    <property type="match status" value="1"/>
</dbReference>
<dbReference type="InterPro" id="IPR001424">
    <property type="entry name" value="SOD_Cu_Zn_dom"/>
</dbReference>
<comment type="cofactor">
    <cofactor evidence="2">
        <name>Zn(2+)</name>
        <dbReference type="ChEBI" id="CHEBI:29105"/>
    </cofactor>
    <text evidence="2">Binds 1 zinc ion per subunit.</text>
</comment>
<evidence type="ECO:0000256" key="1">
    <source>
        <dbReference type="ARBA" id="ARBA00010457"/>
    </source>
</evidence>
<keyword evidence="2" id="KW-0186">Copper</keyword>
<gene>
    <name evidence="4" type="ORF">SKP52_21925</name>
</gene>
<dbReference type="EC" id="1.15.1.1" evidence="2"/>
<keyword evidence="5" id="KW-1185">Reference proteome</keyword>
<dbReference type="AlphaFoldDB" id="A0A0A7PT62"/>
<dbReference type="SUPFAM" id="SSF49329">
    <property type="entry name" value="Cu,Zn superoxide dismutase-like"/>
    <property type="match status" value="1"/>
</dbReference>
<dbReference type="GO" id="GO:0004784">
    <property type="term" value="F:superoxide dismutase activity"/>
    <property type="evidence" value="ECO:0007669"/>
    <property type="project" value="UniProtKB-EC"/>
</dbReference>
<dbReference type="EMBL" id="CP009122">
    <property type="protein sequence ID" value="AJA11237.1"/>
    <property type="molecule type" value="Genomic_DNA"/>
</dbReference>
<evidence type="ECO:0000256" key="2">
    <source>
        <dbReference type="RuleBase" id="RU000393"/>
    </source>
</evidence>
<dbReference type="InterPro" id="IPR024134">
    <property type="entry name" value="SOD_Cu/Zn_/chaperone"/>
</dbReference>
<keyword evidence="2" id="KW-0862">Zinc</keyword>
<accession>A0A0A7PT62</accession>
<proteinExistence type="inferred from homology"/>
<dbReference type="Pfam" id="PF00080">
    <property type="entry name" value="Sod_Cu"/>
    <property type="match status" value="1"/>
</dbReference>
<dbReference type="HOGENOM" id="CLU_056632_8_1_5"/>
<comment type="function">
    <text evidence="2">Destroys radicals which are normally produced within the cells and which are toxic to biological systems.</text>
</comment>
<comment type="catalytic activity">
    <reaction evidence="2">
        <text>2 superoxide + 2 H(+) = H2O2 + O2</text>
        <dbReference type="Rhea" id="RHEA:20696"/>
        <dbReference type="ChEBI" id="CHEBI:15378"/>
        <dbReference type="ChEBI" id="CHEBI:15379"/>
        <dbReference type="ChEBI" id="CHEBI:16240"/>
        <dbReference type="ChEBI" id="CHEBI:18421"/>
        <dbReference type="EC" id="1.15.1.1"/>
    </reaction>
</comment>
<dbReference type="InterPro" id="IPR018152">
    <property type="entry name" value="SOD_Cu/Zn_BS"/>
</dbReference>
<reference evidence="4 5" key="1">
    <citation type="journal article" date="2015" name="Int. J. Syst. Evol. Microbiol.">
        <title>Description of Sphingopyxis fribergensis sp. nov. - a soil bacterium with the ability to degrade styrene and phenylacetic acid.</title>
        <authorList>
            <person name="Oelschlagel M."/>
            <person name="Ruckert C."/>
            <person name="Kalinowski J."/>
            <person name="Schmidt G."/>
            <person name="Schlomann M."/>
            <person name="Tischler D."/>
        </authorList>
    </citation>
    <scope>NUCLEOTIDE SEQUENCE [LARGE SCALE GENOMIC DNA]</scope>
    <source>
        <strain evidence="4 5">Kp5.2</strain>
    </source>
</reference>
<keyword evidence="2" id="KW-0560">Oxidoreductase</keyword>
<feature type="domain" description="Superoxide dismutase copper/zinc binding" evidence="3">
    <location>
        <begin position="59"/>
        <end position="184"/>
    </location>
</feature>
<dbReference type="Gene3D" id="2.60.40.200">
    <property type="entry name" value="Superoxide dismutase, copper/zinc binding domain"/>
    <property type="match status" value="1"/>
</dbReference>
<evidence type="ECO:0000313" key="4">
    <source>
        <dbReference type="EMBL" id="AJA11237.1"/>
    </source>
</evidence>